<accession>A6N1Y3</accession>
<keyword evidence="2" id="KW-1185">Reference proteome</keyword>
<name>A6N1Y3_9CAUD</name>
<reference evidence="1 2" key="1">
    <citation type="submission" date="2007-04" db="EMBL/GenBank/DDBJ databases">
        <title>Isolation, characterization and complete nucleotide sequence of a novel temperate bacteriophage Min1, isolated from the nematode pathogen Microbacterium nematophilum.</title>
        <authorList>
            <person name="Akimkina T.V."/>
            <person name="Venien-Bryan C."/>
            <person name="Hodgkin J.A."/>
        </authorList>
    </citation>
    <scope>NUCLEOTIDE SEQUENCE [LARGE SCALE GENOMIC DNA]</scope>
</reference>
<protein>
    <submittedName>
        <fullName evidence="1">Uncharacterized protein</fullName>
    </submittedName>
</protein>
<proteinExistence type="predicted"/>
<dbReference type="GeneID" id="5309167"/>
<dbReference type="RefSeq" id="YP_001294785.1">
    <property type="nucleotide sequence ID" value="NC_009603.1"/>
</dbReference>
<evidence type="ECO:0000313" key="2">
    <source>
        <dbReference type="Proteomes" id="UP000001999"/>
    </source>
</evidence>
<dbReference type="KEGG" id="vg:5309167"/>
<organism evidence="1 2">
    <name type="scientific">Microbacterium phage Min1</name>
    <dbReference type="NCBI Taxonomy" id="446529"/>
    <lineage>
        <taxon>Viruses</taxon>
        <taxon>Duplodnaviria</taxon>
        <taxon>Heunggongvirae</taxon>
        <taxon>Uroviricota</taxon>
        <taxon>Caudoviricetes</taxon>
        <taxon>Minunavirus</taxon>
        <taxon>Minunavirus Min1</taxon>
    </lineage>
</organism>
<sequence>MPRFIRRSEIAAVANRSESTVRGWIRSGALVPVMSGWYDRDAVLAVEREMRARRARASTPKGSAARVLRVSPGAWVEVTACGSHRDALDAGLIALTCRTCRIRPADAPNRGEIDEQ</sequence>
<dbReference type="EMBL" id="EF579802">
    <property type="protein sequence ID" value="ABR10455.1"/>
    <property type="molecule type" value="Genomic_DNA"/>
</dbReference>
<dbReference type="Proteomes" id="UP000001999">
    <property type="component" value="Segment"/>
</dbReference>
<evidence type="ECO:0000313" key="1">
    <source>
        <dbReference type="EMBL" id="ABR10455.1"/>
    </source>
</evidence>